<organism evidence="1">
    <name type="scientific">marine sediment metagenome</name>
    <dbReference type="NCBI Taxonomy" id="412755"/>
    <lineage>
        <taxon>unclassified sequences</taxon>
        <taxon>metagenomes</taxon>
        <taxon>ecological metagenomes</taxon>
    </lineage>
</organism>
<evidence type="ECO:0000313" key="1">
    <source>
        <dbReference type="EMBL" id="KKM99072.1"/>
    </source>
</evidence>
<protein>
    <submittedName>
        <fullName evidence="1">Uncharacterized protein</fullName>
    </submittedName>
</protein>
<dbReference type="AlphaFoldDB" id="A0A0F9Q0W5"/>
<dbReference type="EMBL" id="LAZR01005540">
    <property type="protein sequence ID" value="KKM99072.1"/>
    <property type="molecule type" value="Genomic_DNA"/>
</dbReference>
<accession>A0A0F9Q0W5</accession>
<proteinExistence type="predicted"/>
<gene>
    <name evidence="1" type="ORF">LCGC14_1151530</name>
</gene>
<name>A0A0F9Q0W5_9ZZZZ</name>
<comment type="caution">
    <text evidence="1">The sequence shown here is derived from an EMBL/GenBank/DDBJ whole genome shotgun (WGS) entry which is preliminary data.</text>
</comment>
<reference evidence="1" key="1">
    <citation type="journal article" date="2015" name="Nature">
        <title>Complex archaea that bridge the gap between prokaryotes and eukaryotes.</title>
        <authorList>
            <person name="Spang A."/>
            <person name="Saw J.H."/>
            <person name="Jorgensen S.L."/>
            <person name="Zaremba-Niedzwiedzka K."/>
            <person name="Martijn J."/>
            <person name="Lind A.E."/>
            <person name="van Eijk R."/>
            <person name="Schleper C."/>
            <person name="Guy L."/>
            <person name="Ettema T.J."/>
        </authorList>
    </citation>
    <scope>NUCLEOTIDE SEQUENCE</scope>
</reference>
<sequence>MSAKSKKTSYHGSFPLQEPELDRVPKSGVIKFNLNLLEPKRRLIALRQIDIYEKKYKLFPHKKSLYLEKINDLILYEKNKRWKV</sequence>